<dbReference type="PANTHER" id="PTHR34535">
    <property type="entry name" value="HYDROGENASE MATURATION FACTOR HYPA"/>
    <property type="match status" value="1"/>
</dbReference>
<gene>
    <name evidence="4" type="ORF">LNN31_05990</name>
</gene>
<evidence type="ECO:0000313" key="5">
    <source>
        <dbReference type="Proteomes" id="UP001163550"/>
    </source>
</evidence>
<evidence type="ECO:0000256" key="3">
    <source>
        <dbReference type="ARBA" id="ARBA00022833"/>
    </source>
</evidence>
<dbReference type="Gene3D" id="3.30.2320.80">
    <property type="match status" value="1"/>
</dbReference>
<proteinExistence type="predicted"/>
<dbReference type="InterPro" id="IPR000688">
    <property type="entry name" value="HypA/HybF"/>
</dbReference>
<dbReference type="Proteomes" id="UP001163550">
    <property type="component" value="Chromosome"/>
</dbReference>
<keyword evidence="2" id="KW-0479">Metal-binding</keyword>
<dbReference type="PIRSF" id="PIRSF004761">
    <property type="entry name" value="Hydrgn_mat_HypA"/>
    <property type="match status" value="1"/>
</dbReference>
<evidence type="ECO:0000313" key="4">
    <source>
        <dbReference type="EMBL" id="UYO63967.1"/>
    </source>
</evidence>
<evidence type="ECO:0000256" key="1">
    <source>
        <dbReference type="ARBA" id="ARBA00022596"/>
    </source>
</evidence>
<dbReference type="Pfam" id="PF01155">
    <property type="entry name" value="HypA"/>
    <property type="match status" value="1"/>
</dbReference>
<accession>A0ABY6HHF5</accession>
<sequence>MHEISVLYEVVKYAEKQAIANNLNKIDEIVLEVGELSGILPIFLEKYYSVVVIDSSCLRDSKLTLQITPGEAICNECEVLYNVQKNDGLCPNCESTNKTILGGKDFIISKLIAYS</sequence>
<name>A0ABY6HHF5_9FIRM</name>
<protein>
    <submittedName>
        <fullName evidence="4">Hydrogenase maturation nickel metallochaperone HypA</fullName>
    </submittedName>
</protein>
<keyword evidence="5" id="KW-1185">Reference proteome</keyword>
<keyword evidence="3" id="KW-0862">Zinc</keyword>
<dbReference type="EMBL" id="CP087994">
    <property type="protein sequence ID" value="UYO63967.1"/>
    <property type="molecule type" value="Genomic_DNA"/>
</dbReference>
<dbReference type="PANTHER" id="PTHR34535:SF3">
    <property type="entry name" value="HYDROGENASE MATURATION FACTOR HYPA"/>
    <property type="match status" value="1"/>
</dbReference>
<reference evidence="4" key="1">
    <citation type="submission" date="2021-11" db="EMBL/GenBank/DDBJ databases">
        <title>Isoprene-degrading acetogen.</title>
        <authorList>
            <person name="Yang Y."/>
            <person name="Jin H."/>
            <person name="Yan J."/>
        </authorList>
    </citation>
    <scope>NUCLEOTIDE SEQUENCE</scope>
    <source>
        <strain evidence="4">Berkeley</strain>
    </source>
</reference>
<keyword evidence="1" id="KW-0533">Nickel</keyword>
<dbReference type="RefSeq" id="WP_263993057.1">
    <property type="nucleotide sequence ID" value="NZ_CP087994.1"/>
</dbReference>
<organism evidence="4 5">
    <name type="scientific">Acetobacterium wieringae</name>
    <dbReference type="NCBI Taxonomy" id="52694"/>
    <lineage>
        <taxon>Bacteria</taxon>
        <taxon>Bacillati</taxon>
        <taxon>Bacillota</taxon>
        <taxon>Clostridia</taxon>
        <taxon>Eubacteriales</taxon>
        <taxon>Eubacteriaceae</taxon>
        <taxon>Acetobacterium</taxon>
    </lineage>
</organism>
<evidence type="ECO:0000256" key="2">
    <source>
        <dbReference type="ARBA" id="ARBA00022723"/>
    </source>
</evidence>